<evidence type="ECO:0008006" key="3">
    <source>
        <dbReference type="Google" id="ProtNLM"/>
    </source>
</evidence>
<sequence length="229" mass="25878">MHYQFCATNALIKWLKTDLPRLPAAPGQQVGVNTVTSTREQMCWQLHIIENRYGSWHKTIIATEANSRFTLFIPVDLLMSIEELTQRLQMEWQWVLAETLRLSHIIPSSDIALLLSNLGEMTFEAQWVKNTDRGVNGHVTDAGLWVTQTLADLRKDALSPELVLELAVYLNTQPKRVNKGKGKLVPVLALLDYCTTLIKPTTSELDITGGPANPKNSECNVVYFKDFKK</sequence>
<name>A0ABS7XAU3_9GAMM</name>
<evidence type="ECO:0000313" key="2">
    <source>
        <dbReference type="Proteomes" id="UP000663814"/>
    </source>
</evidence>
<evidence type="ECO:0000313" key="1">
    <source>
        <dbReference type="EMBL" id="MBZ9612686.1"/>
    </source>
</evidence>
<gene>
    <name evidence="1" type="ORF">I4W93_013875</name>
</gene>
<comment type="caution">
    <text evidence="1">The sequence shown here is derived from an EMBL/GenBank/DDBJ whole genome shotgun (WGS) entry which is preliminary data.</text>
</comment>
<protein>
    <recommendedName>
        <fullName evidence="3">Amino acid adenylation</fullName>
    </recommendedName>
</protein>
<dbReference type="EMBL" id="JAERPS020000005">
    <property type="protein sequence ID" value="MBZ9612686.1"/>
    <property type="molecule type" value="Genomic_DNA"/>
</dbReference>
<keyword evidence="2" id="KW-1185">Reference proteome</keyword>
<proteinExistence type="predicted"/>
<accession>A0ABS7XAU3</accession>
<reference evidence="1 2" key="1">
    <citation type="submission" date="2021-08" db="EMBL/GenBank/DDBJ databases">
        <title>Rheinheimera aquimaris sp. nov., isolated from seawater of the East Sea in Korea.</title>
        <authorList>
            <person name="Kim K.H."/>
            <person name="Wenting R."/>
            <person name="Kim K.R."/>
            <person name="Jeon C.O."/>
        </authorList>
    </citation>
    <scope>NUCLEOTIDE SEQUENCE [LARGE SCALE GENOMIC DNA]</scope>
    <source>
        <strain evidence="1 2">MA-13</strain>
    </source>
</reference>
<organism evidence="1 2">
    <name type="scientific">Rheinheimera maricola</name>
    <dbReference type="NCBI Taxonomy" id="2793282"/>
    <lineage>
        <taxon>Bacteria</taxon>
        <taxon>Pseudomonadati</taxon>
        <taxon>Pseudomonadota</taxon>
        <taxon>Gammaproteobacteria</taxon>
        <taxon>Chromatiales</taxon>
        <taxon>Chromatiaceae</taxon>
        <taxon>Rheinheimera</taxon>
    </lineage>
</organism>
<dbReference type="RefSeq" id="WP_205312810.1">
    <property type="nucleotide sequence ID" value="NZ_JAERPS020000005.1"/>
</dbReference>
<dbReference type="Proteomes" id="UP000663814">
    <property type="component" value="Unassembled WGS sequence"/>
</dbReference>